<comment type="caution">
    <text evidence="16">The sequence shown here is derived from an EMBL/GenBank/DDBJ whole genome shotgun (WGS) entry which is preliminary data.</text>
</comment>
<evidence type="ECO:0000256" key="11">
    <source>
        <dbReference type="ARBA" id="ARBA00033056"/>
    </source>
</evidence>
<dbReference type="AlphaFoldDB" id="A0A918KSZ4"/>
<dbReference type="SUPFAM" id="SSF55811">
    <property type="entry name" value="Nudix"/>
    <property type="match status" value="1"/>
</dbReference>
<dbReference type="CDD" id="cd24155">
    <property type="entry name" value="NUDIX_ADPRase"/>
    <property type="match status" value="1"/>
</dbReference>
<evidence type="ECO:0000256" key="14">
    <source>
        <dbReference type="PIRSR" id="PIRSR604385-3"/>
    </source>
</evidence>
<reference evidence="16" key="1">
    <citation type="journal article" date="2014" name="Int. J. Syst. Evol. Microbiol.">
        <title>Complete genome sequence of Corynebacterium casei LMG S-19264T (=DSM 44701T), isolated from a smear-ripened cheese.</title>
        <authorList>
            <consortium name="US DOE Joint Genome Institute (JGI-PGF)"/>
            <person name="Walter F."/>
            <person name="Albersmeier A."/>
            <person name="Kalinowski J."/>
            <person name="Ruckert C."/>
        </authorList>
    </citation>
    <scope>NUCLEOTIDE SEQUENCE</scope>
    <source>
        <strain evidence="16">KCTC 22169</strain>
    </source>
</reference>
<dbReference type="PROSITE" id="PS51462">
    <property type="entry name" value="NUDIX"/>
    <property type="match status" value="1"/>
</dbReference>
<proteinExistence type="inferred from homology"/>
<dbReference type="GO" id="GO:0046872">
    <property type="term" value="F:metal ion binding"/>
    <property type="evidence" value="ECO:0007669"/>
    <property type="project" value="UniProtKB-KW"/>
</dbReference>
<evidence type="ECO:0000256" key="3">
    <source>
        <dbReference type="ARBA" id="ARBA00012453"/>
    </source>
</evidence>
<comment type="catalytic activity">
    <reaction evidence="12">
        <text>ADP-D-ribose + H2O = D-ribose 5-phosphate + AMP + 2 H(+)</text>
        <dbReference type="Rhea" id="RHEA:10412"/>
        <dbReference type="ChEBI" id="CHEBI:15377"/>
        <dbReference type="ChEBI" id="CHEBI:15378"/>
        <dbReference type="ChEBI" id="CHEBI:57967"/>
        <dbReference type="ChEBI" id="CHEBI:78346"/>
        <dbReference type="ChEBI" id="CHEBI:456215"/>
        <dbReference type="EC" id="3.6.1.13"/>
    </reaction>
</comment>
<dbReference type="EMBL" id="BMXR01000020">
    <property type="protein sequence ID" value="GGX74971.1"/>
    <property type="molecule type" value="Genomic_DNA"/>
</dbReference>
<keyword evidence="17" id="KW-1185">Reference proteome</keyword>
<comment type="similarity">
    <text evidence="2">Belongs to the Nudix hydrolase family. NudF subfamily.</text>
</comment>
<dbReference type="Proteomes" id="UP000626148">
    <property type="component" value="Unassembled WGS sequence"/>
</dbReference>
<evidence type="ECO:0000256" key="4">
    <source>
        <dbReference type="ARBA" id="ARBA00013297"/>
    </source>
</evidence>
<feature type="binding site" evidence="13">
    <location>
        <position position="108"/>
    </location>
    <ligand>
        <name>Mg(2+)</name>
        <dbReference type="ChEBI" id="CHEBI:18420"/>
        <label>1</label>
    </ligand>
</feature>
<evidence type="ECO:0000313" key="16">
    <source>
        <dbReference type="EMBL" id="GGX74971.1"/>
    </source>
</evidence>
<protein>
    <recommendedName>
        <fullName evidence="4">ADP-ribose pyrophosphatase</fullName>
        <ecNumber evidence="3">3.6.1.13</ecNumber>
    </recommendedName>
    <alternativeName>
        <fullName evidence="9">ADP-ribose diphosphatase</fullName>
    </alternativeName>
    <alternativeName>
        <fullName evidence="11">ADP-ribose phosphohydrolase</fullName>
    </alternativeName>
    <alternativeName>
        <fullName evidence="10">Adenosine diphosphoribose pyrophosphatase</fullName>
    </alternativeName>
</protein>
<evidence type="ECO:0000256" key="12">
    <source>
        <dbReference type="ARBA" id="ARBA00049546"/>
    </source>
</evidence>
<evidence type="ECO:0000256" key="8">
    <source>
        <dbReference type="ARBA" id="ARBA00025164"/>
    </source>
</evidence>
<keyword evidence="5 13" id="KW-0479">Metal-binding</keyword>
<feature type="binding site" evidence="13">
    <location>
        <position position="156"/>
    </location>
    <ligand>
        <name>Mg(2+)</name>
        <dbReference type="ChEBI" id="CHEBI:18420"/>
        <label>1</label>
    </ligand>
</feature>
<sequence length="202" mass="23245">MTRDTAEFSFRIVETEPLYRGFYHMDRLTIAHRTFRGEELTIQREMMDRHDAVCVLLVDFKTDHIVLVEQFRVGALKEDNPWLMELVAGLIDKDERPEEVARREAVEEAGLELGRLHPITHYLPSPGGTNERVYLYVAEVDSTNAGGIHGLDHEGEDIRVHRVPLSDAYHWCTDGTINNAAALIALQWLQLNEHQLRTDWST</sequence>
<evidence type="ECO:0000256" key="5">
    <source>
        <dbReference type="ARBA" id="ARBA00022723"/>
    </source>
</evidence>
<dbReference type="PANTHER" id="PTHR11839">
    <property type="entry name" value="UDP/ADP-SUGAR PYROPHOSPHATASE"/>
    <property type="match status" value="1"/>
</dbReference>
<dbReference type="InterPro" id="IPR004385">
    <property type="entry name" value="NDP_pyrophosphatase"/>
</dbReference>
<evidence type="ECO:0000256" key="10">
    <source>
        <dbReference type="ARBA" id="ARBA00030308"/>
    </source>
</evidence>
<name>A0A918KSZ4_9GAMM</name>
<evidence type="ECO:0000256" key="13">
    <source>
        <dbReference type="PIRSR" id="PIRSR604385-2"/>
    </source>
</evidence>
<gene>
    <name evidence="16" type="primary">aspP</name>
    <name evidence="16" type="ORF">GCM10007392_47690</name>
</gene>
<dbReference type="NCBIfam" id="TIGR00052">
    <property type="entry name" value="nudix-type nucleoside diphosphatase, YffH/AdpP family"/>
    <property type="match status" value="1"/>
</dbReference>
<feature type="binding site" evidence="13">
    <location>
        <position position="88"/>
    </location>
    <ligand>
        <name>Mg(2+)</name>
        <dbReference type="ChEBI" id="CHEBI:18420"/>
        <label>1</label>
    </ligand>
</feature>
<evidence type="ECO:0000313" key="17">
    <source>
        <dbReference type="Proteomes" id="UP000626148"/>
    </source>
</evidence>
<dbReference type="PROSITE" id="PS00893">
    <property type="entry name" value="NUDIX_BOX"/>
    <property type="match status" value="1"/>
</dbReference>
<evidence type="ECO:0000256" key="1">
    <source>
        <dbReference type="ARBA" id="ARBA00001946"/>
    </source>
</evidence>
<dbReference type="InterPro" id="IPR000086">
    <property type="entry name" value="NUDIX_hydrolase_dom"/>
</dbReference>
<dbReference type="InterPro" id="IPR020084">
    <property type="entry name" value="NUDIX_hydrolase_CS"/>
</dbReference>
<accession>A0A918KSZ4</accession>
<dbReference type="RefSeq" id="WP_189613591.1">
    <property type="nucleotide sequence ID" value="NZ_BMXR01000020.1"/>
</dbReference>
<feature type="binding site" evidence="13">
    <location>
        <position position="104"/>
    </location>
    <ligand>
        <name>Mg(2+)</name>
        <dbReference type="ChEBI" id="CHEBI:18420"/>
        <label>2</label>
    </ligand>
</feature>
<dbReference type="Gene3D" id="3.90.79.10">
    <property type="entry name" value="Nucleoside Triphosphate Pyrophosphohydrolase"/>
    <property type="match status" value="1"/>
</dbReference>
<dbReference type="GO" id="GO:0047631">
    <property type="term" value="F:ADP-ribose diphosphatase activity"/>
    <property type="evidence" value="ECO:0007669"/>
    <property type="project" value="UniProtKB-EC"/>
</dbReference>
<evidence type="ECO:0000256" key="2">
    <source>
        <dbReference type="ARBA" id="ARBA00007482"/>
    </source>
</evidence>
<evidence type="ECO:0000256" key="7">
    <source>
        <dbReference type="ARBA" id="ARBA00022842"/>
    </source>
</evidence>
<evidence type="ECO:0000256" key="9">
    <source>
        <dbReference type="ARBA" id="ARBA00030162"/>
    </source>
</evidence>
<keyword evidence="6" id="KW-0378">Hydrolase</keyword>
<dbReference type="GO" id="GO:0006753">
    <property type="term" value="P:nucleoside phosphate metabolic process"/>
    <property type="evidence" value="ECO:0007669"/>
    <property type="project" value="TreeGrafter"/>
</dbReference>
<dbReference type="Pfam" id="PF00293">
    <property type="entry name" value="NUDIX"/>
    <property type="match status" value="1"/>
</dbReference>
<reference evidence="16" key="2">
    <citation type="submission" date="2020-09" db="EMBL/GenBank/DDBJ databases">
        <authorList>
            <person name="Sun Q."/>
            <person name="Kim S."/>
        </authorList>
    </citation>
    <scope>NUCLEOTIDE SEQUENCE</scope>
    <source>
        <strain evidence="16">KCTC 22169</strain>
    </source>
</reference>
<dbReference type="GO" id="GO:0019693">
    <property type="term" value="P:ribose phosphate metabolic process"/>
    <property type="evidence" value="ECO:0007669"/>
    <property type="project" value="TreeGrafter"/>
</dbReference>
<feature type="domain" description="Nudix hydrolase" evidence="15">
    <location>
        <begin position="48"/>
        <end position="185"/>
    </location>
</feature>
<dbReference type="PANTHER" id="PTHR11839:SF5">
    <property type="entry name" value="ADP-RIBOSE PYROPHOSPHATASE"/>
    <property type="match status" value="1"/>
</dbReference>
<dbReference type="EC" id="3.6.1.13" evidence="3"/>
<keyword evidence="7 13" id="KW-0460">Magnesium</keyword>
<dbReference type="GO" id="GO:0005829">
    <property type="term" value="C:cytosol"/>
    <property type="evidence" value="ECO:0007669"/>
    <property type="project" value="TreeGrafter"/>
</dbReference>
<dbReference type="GO" id="GO:0019144">
    <property type="term" value="F:ADP-sugar diphosphatase activity"/>
    <property type="evidence" value="ECO:0007669"/>
    <property type="project" value="TreeGrafter"/>
</dbReference>
<organism evidence="16 17">
    <name type="scientific">Saccharospirillum salsuginis</name>
    <dbReference type="NCBI Taxonomy" id="418750"/>
    <lineage>
        <taxon>Bacteria</taxon>
        <taxon>Pseudomonadati</taxon>
        <taxon>Pseudomonadota</taxon>
        <taxon>Gammaproteobacteria</taxon>
        <taxon>Oceanospirillales</taxon>
        <taxon>Saccharospirillaceae</taxon>
        <taxon>Saccharospirillum</taxon>
    </lineage>
</organism>
<evidence type="ECO:0000256" key="6">
    <source>
        <dbReference type="ARBA" id="ARBA00022801"/>
    </source>
</evidence>
<comment type="cofactor">
    <cofactor evidence="1 13">
        <name>Mg(2+)</name>
        <dbReference type="ChEBI" id="CHEBI:18420"/>
    </cofactor>
</comment>
<dbReference type="InterPro" id="IPR015797">
    <property type="entry name" value="NUDIX_hydrolase-like_dom_sf"/>
</dbReference>
<feature type="short sequence motif" description="Nudix box" evidence="14">
    <location>
        <begin position="89"/>
        <end position="111"/>
    </location>
</feature>
<comment type="function">
    <text evidence="8">Acts on ADP-mannose and ADP-glucose as well as ADP-ribose. Prevents glycogen biosynthesis. The reaction catalyzed by this enzyme is a limiting step of the gluconeogenic process.</text>
</comment>
<evidence type="ECO:0000259" key="15">
    <source>
        <dbReference type="PROSITE" id="PS51462"/>
    </source>
</evidence>